<proteinExistence type="predicted"/>
<sequence>MVVSRDVVFDEAAQWDWSVEDGGGQVDDEPFTVEYTTEYVSGAPQAAAWMPAPVAPSFAPAGSPMPATPPAAPTPATLLPYEPINFVTPPADLGEDLDVDHDDDAPLQFCTIDAIIGPASPPGLAPRVLDKDLMFTTVDEPASFGEAERKACWRQAMREEMCSIEDNSTWELIALPTGHQAPRAWNAKLDASLVSLGFQRSSLEHGIYMRNKGASQLIHGKAD</sequence>
<dbReference type="EMBL" id="SPHZ02000003">
    <property type="protein sequence ID" value="KAF0923670.1"/>
    <property type="molecule type" value="Genomic_DNA"/>
</dbReference>
<accession>A0A6G1EFS6</accession>
<evidence type="ECO:0000313" key="1">
    <source>
        <dbReference type="EMBL" id="KAF0923670.1"/>
    </source>
</evidence>
<name>A0A6G1EFS6_9ORYZ</name>
<dbReference type="Proteomes" id="UP000479710">
    <property type="component" value="Unassembled WGS sequence"/>
</dbReference>
<comment type="caution">
    <text evidence="1">The sequence shown here is derived from an EMBL/GenBank/DDBJ whole genome shotgun (WGS) entry which is preliminary data.</text>
</comment>
<organism evidence="1 2">
    <name type="scientific">Oryza meyeriana var. granulata</name>
    <dbReference type="NCBI Taxonomy" id="110450"/>
    <lineage>
        <taxon>Eukaryota</taxon>
        <taxon>Viridiplantae</taxon>
        <taxon>Streptophyta</taxon>
        <taxon>Embryophyta</taxon>
        <taxon>Tracheophyta</taxon>
        <taxon>Spermatophyta</taxon>
        <taxon>Magnoliopsida</taxon>
        <taxon>Liliopsida</taxon>
        <taxon>Poales</taxon>
        <taxon>Poaceae</taxon>
        <taxon>BOP clade</taxon>
        <taxon>Oryzoideae</taxon>
        <taxon>Oryzeae</taxon>
        <taxon>Oryzinae</taxon>
        <taxon>Oryza</taxon>
        <taxon>Oryza meyeriana</taxon>
    </lineage>
</organism>
<protein>
    <recommendedName>
        <fullName evidence="3">Reverse transcriptase Ty1/copia-type domain-containing protein</fullName>
    </recommendedName>
</protein>
<reference evidence="1 2" key="1">
    <citation type="submission" date="2019-11" db="EMBL/GenBank/DDBJ databases">
        <title>Whole genome sequence of Oryza granulata.</title>
        <authorList>
            <person name="Li W."/>
        </authorList>
    </citation>
    <scope>NUCLEOTIDE SEQUENCE [LARGE SCALE GENOMIC DNA]</scope>
    <source>
        <strain evidence="2">cv. Menghai</strain>
        <tissue evidence="1">Leaf</tissue>
    </source>
</reference>
<evidence type="ECO:0008006" key="3">
    <source>
        <dbReference type="Google" id="ProtNLM"/>
    </source>
</evidence>
<dbReference type="AlphaFoldDB" id="A0A6G1EFS6"/>
<keyword evidence="2" id="KW-1185">Reference proteome</keyword>
<gene>
    <name evidence="1" type="ORF">E2562_006648</name>
</gene>
<evidence type="ECO:0000313" key="2">
    <source>
        <dbReference type="Proteomes" id="UP000479710"/>
    </source>
</evidence>